<name>A0A364P2A1_9PROT</name>
<dbReference type="NCBIfam" id="TIGR01444">
    <property type="entry name" value="fkbM_fam"/>
    <property type="match status" value="1"/>
</dbReference>
<dbReference type="InterPro" id="IPR053188">
    <property type="entry name" value="FkbM_Methyltransferase"/>
</dbReference>
<feature type="domain" description="Methyltransferase FkbM" evidence="1">
    <location>
        <begin position="23"/>
        <end position="190"/>
    </location>
</feature>
<sequence length="285" mass="32205">MSQSAIRPLSKILGIDVIVNIVDVGANPIDGNPPYKALLARKGARLIGFEPNSDALAKLKRKKGPNETYLPHAVGDGQTHTLNLCQASGMSSLLTPNQALYKYFHGFSDWARIVRTEQVKTIRLDDVPQVKRLDFLKIDIQGGELMVFQNAPNRLKDCLVIQTEVEFLPLYENQPLFSEVEQFLRGRGFILHRFWPQPFTRALKPMVVEGNIARGLSQVVDADAIFMRDFMAFDQLDAGQLLRMATILHDVYQSLDVVLRLLIEHDRRLGTRYASTYMGQDVPLE</sequence>
<evidence type="ECO:0000313" key="2">
    <source>
        <dbReference type="EMBL" id="RAU23479.1"/>
    </source>
</evidence>
<keyword evidence="2" id="KW-0808">Transferase</keyword>
<comment type="caution">
    <text evidence="2">The sequence shown here is derived from an EMBL/GenBank/DDBJ whole genome shotgun (WGS) entry which is preliminary data.</text>
</comment>
<reference evidence="2 3" key="1">
    <citation type="submission" date="2017-11" db="EMBL/GenBank/DDBJ databases">
        <title>Draft genome sequence of magnetotactic bacterium Magnetospirillum kuznetsovii LBB-42.</title>
        <authorList>
            <person name="Grouzdev D.S."/>
            <person name="Rysina M.S."/>
            <person name="Baslerov R.V."/>
            <person name="Koziaeva V."/>
        </authorList>
    </citation>
    <scope>NUCLEOTIDE SEQUENCE [LARGE SCALE GENOMIC DNA]</scope>
    <source>
        <strain evidence="2 3">LBB-42</strain>
    </source>
</reference>
<evidence type="ECO:0000313" key="3">
    <source>
        <dbReference type="Proteomes" id="UP000251075"/>
    </source>
</evidence>
<dbReference type="GO" id="GO:0032259">
    <property type="term" value="P:methylation"/>
    <property type="evidence" value="ECO:0007669"/>
    <property type="project" value="UniProtKB-KW"/>
</dbReference>
<dbReference type="GO" id="GO:0008171">
    <property type="term" value="F:O-methyltransferase activity"/>
    <property type="evidence" value="ECO:0007669"/>
    <property type="project" value="TreeGrafter"/>
</dbReference>
<dbReference type="Pfam" id="PF05050">
    <property type="entry name" value="Methyltransf_21"/>
    <property type="match status" value="1"/>
</dbReference>
<keyword evidence="2" id="KW-0489">Methyltransferase</keyword>
<dbReference type="Gene3D" id="3.40.50.150">
    <property type="entry name" value="Vaccinia Virus protein VP39"/>
    <property type="match status" value="1"/>
</dbReference>
<accession>A0A364P2A1</accession>
<protein>
    <submittedName>
        <fullName evidence="2">Methyltransferase FkbM</fullName>
    </submittedName>
</protein>
<dbReference type="SUPFAM" id="SSF53335">
    <property type="entry name" value="S-adenosyl-L-methionine-dependent methyltransferases"/>
    <property type="match status" value="1"/>
</dbReference>
<dbReference type="InterPro" id="IPR006342">
    <property type="entry name" value="FkbM_mtfrase"/>
</dbReference>
<keyword evidence="3" id="KW-1185">Reference proteome</keyword>
<organism evidence="2 3">
    <name type="scientific">Paramagnetospirillum kuznetsovii</name>
    <dbReference type="NCBI Taxonomy" id="2053833"/>
    <lineage>
        <taxon>Bacteria</taxon>
        <taxon>Pseudomonadati</taxon>
        <taxon>Pseudomonadota</taxon>
        <taxon>Alphaproteobacteria</taxon>
        <taxon>Rhodospirillales</taxon>
        <taxon>Magnetospirillaceae</taxon>
        <taxon>Paramagnetospirillum</taxon>
    </lineage>
</organism>
<dbReference type="Proteomes" id="UP000251075">
    <property type="component" value="Unassembled WGS sequence"/>
</dbReference>
<evidence type="ECO:0000259" key="1">
    <source>
        <dbReference type="Pfam" id="PF05050"/>
    </source>
</evidence>
<dbReference type="InterPro" id="IPR029063">
    <property type="entry name" value="SAM-dependent_MTases_sf"/>
</dbReference>
<dbReference type="OrthoDB" id="292760at2"/>
<proteinExistence type="predicted"/>
<dbReference type="AlphaFoldDB" id="A0A364P2A1"/>
<gene>
    <name evidence="2" type="ORF">CU669_03185</name>
</gene>
<dbReference type="EMBL" id="PGTO01000002">
    <property type="protein sequence ID" value="RAU23479.1"/>
    <property type="molecule type" value="Genomic_DNA"/>
</dbReference>
<dbReference type="PANTHER" id="PTHR36973">
    <property type="entry name" value="SLL1456 PROTEIN-RELATED"/>
    <property type="match status" value="1"/>
</dbReference>
<dbReference type="RefSeq" id="WP_112142678.1">
    <property type="nucleotide sequence ID" value="NZ_PGTO01000002.1"/>
</dbReference>
<dbReference type="PANTHER" id="PTHR36973:SF4">
    <property type="entry name" value="NODULATION PROTEIN"/>
    <property type="match status" value="1"/>
</dbReference>